<protein>
    <recommendedName>
        <fullName evidence="3">Anaphase-promoting complex subunit 4 WD40 domain-containing protein</fullName>
    </recommendedName>
</protein>
<dbReference type="PANTHER" id="PTHR47822">
    <property type="entry name" value="CARBOHYDRATE BINDING DOMAIN CONTAINING PROTEIN"/>
    <property type="match status" value="1"/>
</dbReference>
<dbReference type="EMBL" id="JAPFFF010000004">
    <property type="protein sequence ID" value="KAK8891370.1"/>
    <property type="molecule type" value="Genomic_DNA"/>
</dbReference>
<reference evidence="1 2" key="1">
    <citation type="submission" date="2024-04" db="EMBL/GenBank/DDBJ databases">
        <title>Tritrichomonas musculus Genome.</title>
        <authorList>
            <person name="Alves-Ferreira E."/>
            <person name="Grigg M."/>
            <person name="Lorenzi H."/>
            <person name="Galac M."/>
        </authorList>
    </citation>
    <scope>NUCLEOTIDE SEQUENCE [LARGE SCALE GENOMIC DNA]</scope>
    <source>
        <strain evidence="1 2">EAF2021</strain>
    </source>
</reference>
<dbReference type="Pfam" id="PF00400">
    <property type="entry name" value="WD40"/>
    <property type="match status" value="1"/>
</dbReference>
<dbReference type="InterPro" id="IPR036322">
    <property type="entry name" value="WD40_repeat_dom_sf"/>
</dbReference>
<comment type="caution">
    <text evidence="1">The sequence shown here is derived from an EMBL/GenBank/DDBJ whole genome shotgun (WGS) entry which is preliminary data.</text>
</comment>
<accession>A0ABR2KJR7</accession>
<evidence type="ECO:0008006" key="3">
    <source>
        <dbReference type="Google" id="ProtNLM"/>
    </source>
</evidence>
<dbReference type="PANTHER" id="PTHR47822:SF2">
    <property type="entry name" value="F-BOX AND WD-40 DOMAIN PROTEIN 7"/>
    <property type="match status" value="1"/>
</dbReference>
<sequence>MFDENKRLFVADPPIWNLAGTGNPIYSICYNNYGNQVALSTLPGELSIYSIYDGAPLINLQQNYTTYQITNCHFHPVEENLLLATSKDGFIFLFDVFTGEIVNFSRHLGSNLLVMSIDPYGETFAIGCADGSIRMYDIENLQRTKTLVKISGRSNTNSTSLIYNLLYYPDDPNVLISTSGLDKILFWDLRTGNSERSIAGVHIHGQGSIDVYQSNIISASFRDAKQLEIYDFGTCKKIREINYENSNYSISASSSIENFNLSSSESFISKPANLNCVSIAKNGLSFVAGGAVTNQCQAFNFSNFESIGFTKPLNSSVTAVAMSPFSSSFVCGTENGNVQCYAIRVMNE</sequence>
<keyword evidence="2" id="KW-1185">Reference proteome</keyword>
<name>A0ABR2KJR7_9EUKA</name>
<proteinExistence type="predicted"/>
<evidence type="ECO:0000313" key="2">
    <source>
        <dbReference type="Proteomes" id="UP001470230"/>
    </source>
</evidence>
<dbReference type="SUPFAM" id="SSF50978">
    <property type="entry name" value="WD40 repeat-like"/>
    <property type="match status" value="1"/>
</dbReference>
<dbReference type="SMART" id="SM00320">
    <property type="entry name" value="WD40"/>
    <property type="match status" value="5"/>
</dbReference>
<gene>
    <name evidence="1" type="ORF">M9Y10_028578</name>
</gene>
<dbReference type="InterPro" id="IPR015943">
    <property type="entry name" value="WD40/YVTN_repeat-like_dom_sf"/>
</dbReference>
<organism evidence="1 2">
    <name type="scientific">Tritrichomonas musculus</name>
    <dbReference type="NCBI Taxonomy" id="1915356"/>
    <lineage>
        <taxon>Eukaryota</taxon>
        <taxon>Metamonada</taxon>
        <taxon>Parabasalia</taxon>
        <taxon>Tritrichomonadida</taxon>
        <taxon>Tritrichomonadidae</taxon>
        <taxon>Tritrichomonas</taxon>
    </lineage>
</organism>
<dbReference type="InterPro" id="IPR001680">
    <property type="entry name" value="WD40_rpt"/>
</dbReference>
<dbReference type="Proteomes" id="UP001470230">
    <property type="component" value="Unassembled WGS sequence"/>
</dbReference>
<dbReference type="Gene3D" id="2.130.10.10">
    <property type="entry name" value="YVTN repeat-like/Quinoprotein amine dehydrogenase"/>
    <property type="match status" value="2"/>
</dbReference>
<evidence type="ECO:0000313" key="1">
    <source>
        <dbReference type="EMBL" id="KAK8891370.1"/>
    </source>
</evidence>